<accession>A0ABU7PDF2</accession>
<evidence type="ECO:0000313" key="10">
    <source>
        <dbReference type="Proteomes" id="UP001344658"/>
    </source>
</evidence>
<dbReference type="PANTHER" id="PTHR30572">
    <property type="entry name" value="MEMBRANE COMPONENT OF TRANSPORTER-RELATED"/>
    <property type="match status" value="1"/>
</dbReference>
<gene>
    <name evidence="9" type="ORF">V2S66_14260</name>
</gene>
<feature type="transmembrane region" description="Helical" evidence="7">
    <location>
        <begin position="983"/>
        <end position="1002"/>
    </location>
</feature>
<feature type="transmembrane region" description="Helical" evidence="7">
    <location>
        <begin position="417"/>
        <end position="436"/>
    </location>
</feature>
<comment type="caution">
    <text evidence="9">The sequence shown here is derived from an EMBL/GenBank/DDBJ whole genome shotgun (WGS) entry which is preliminary data.</text>
</comment>
<feature type="transmembrane region" description="Helical" evidence="7">
    <location>
        <begin position="493"/>
        <end position="520"/>
    </location>
</feature>
<dbReference type="InterPro" id="IPR003838">
    <property type="entry name" value="ABC3_permease_C"/>
</dbReference>
<evidence type="ECO:0000256" key="2">
    <source>
        <dbReference type="ARBA" id="ARBA00022475"/>
    </source>
</evidence>
<evidence type="ECO:0000256" key="3">
    <source>
        <dbReference type="ARBA" id="ARBA00022692"/>
    </source>
</evidence>
<comment type="similarity">
    <text evidence="6">Belongs to the ABC-4 integral membrane protein family.</text>
</comment>
<feature type="transmembrane region" description="Helical" evidence="7">
    <location>
        <begin position="550"/>
        <end position="574"/>
    </location>
</feature>
<feature type="domain" description="ABC3 transporter permease C-terminal" evidence="8">
    <location>
        <begin position="992"/>
        <end position="1101"/>
    </location>
</feature>
<feature type="transmembrane region" description="Helical" evidence="7">
    <location>
        <begin position="339"/>
        <end position="361"/>
    </location>
</feature>
<sequence>MSPRDPVTPPRPARRRLPALARRATQHGLVLAAVAVTVLLCATALAALAALTGTSVQAGAVRRLAADPDAQVAVNASFRAGGMAAADRDVRAADDRVFAGVPHRTYVGLLGTSPVSVTAIGGTGGTAGPPAGPGGNGLHPVAVQDAADFGRLVSGRWPAGTAHAPAGAFTSLPDVRVATGSTSPVDTAVPEALARRLGVGPGSRLRVQDGFKRAMTLRITGVFRASGAVGFWPAMAGDLTQGETADQHLLVVAASALNGSAVLNGHLTVHWSTQPDLSRLDAGSLAGLRDRLHSFSGSQSGVSVFDGRQPSLDDLTVASGLPGAIDDLAVPMVAARSSLYLPSVMLAVLALATLVLAARQLTVRRRGELALQHARGAGTPRLLRGAAAEWALTGVPAAAAAPFLAGLLQPGSRGSDARAAVGLTLLVHAAAVLLPVLPSGRTRPPRGARAAAAQRLGADLALLAIAALGYLELRRHHSLMAGVGTASTSADPVLVLVPAVVTGAAALLLLRLLPLTSLLLDASGRRGRGLVLALAGWQLSRRAARNAGPVVLMCLAVSVSAFATTALACLGGLASEQAAFTVGADVRITPSADDGYPASVLASAYRALPSVTGATPVTQATVNLPGGATENLVGTIGGPAPRTASPSPVVFGIPVPGRPTALLLDERLRSDGSQAAPNLELTVQDASGLDSAVSTPLPAADGARHTVVVPLDVALNGGHQRAYPLTVTAVSVLPRQNVHPARLDLELIRIGARGTAGTADSWAASMPGGQAWADGTVHAGDATAGACRGQLAGGYSPGTPGVCRIVRGGGEVLRTTVSTGMRPSQATSDIFGGLAGGDYDTTPGAGVRLVAGPAGRSAPLPVRADDAALRDAHLAVGGLTTLDLGDGGPVTARIVGRAGPLPGLGRGQGHLIADQRQLAGAMTLAGADRNDPAFWWLGSTDGARTAAAAQAQPALGVVTTTARTAASLQEDPFRSGLRRGLELVRYLAPGFAVIAFTVHAVVSTRQRRKEFALLRAIGVRSVSLSGLLGAEQLSLALFAVVPGALMGMALASAVLPLVTVDDSGHAPYPPLPLVIPWATVALTAVATAVAVSAVVLGLARLLARVDLVRVLRAGEDR</sequence>
<dbReference type="Proteomes" id="UP001344658">
    <property type="component" value="Unassembled WGS sequence"/>
</dbReference>
<keyword evidence="5 7" id="KW-0472">Membrane</keyword>
<comment type="subcellular location">
    <subcellularLocation>
        <location evidence="1">Cell membrane</location>
        <topology evidence="1">Multi-pass membrane protein</topology>
    </subcellularLocation>
</comment>
<keyword evidence="2" id="KW-1003">Cell membrane</keyword>
<dbReference type="Pfam" id="PF02687">
    <property type="entry name" value="FtsX"/>
    <property type="match status" value="1"/>
</dbReference>
<evidence type="ECO:0000256" key="7">
    <source>
        <dbReference type="SAM" id="Phobius"/>
    </source>
</evidence>
<evidence type="ECO:0000256" key="4">
    <source>
        <dbReference type="ARBA" id="ARBA00022989"/>
    </source>
</evidence>
<keyword evidence="10" id="KW-1185">Reference proteome</keyword>
<organism evidence="9 10">
    <name type="scientific">Actinacidiphila polyblastidii</name>
    <dbReference type="NCBI Taxonomy" id="3110430"/>
    <lineage>
        <taxon>Bacteria</taxon>
        <taxon>Bacillati</taxon>
        <taxon>Actinomycetota</taxon>
        <taxon>Actinomycetes</taxon>
        <taxon>Kitasatosporales</taxon>
        <taxon>Streptomycetaceae</taxon>
        <taxon>Actinacidiphila</taxon>
    </lineage>
</organism>
<feature type="transmembrane region" description="Helical" evidence="7">
    <location>
        <begin position="456"/>
        <end position="473"/>
    </location>
</feature>
<dbReference type="InterPro" id="IPR050250">
    <property type="entry name" value="Macrolide_Exporter_MacB"/>
</dbReference>
<dbReference type="PANTHER" id="PTHR30572:SF4">
    <property type="entry name" value="ABC TRANSPORTER PERMEASE YTRF"/>
    <property type="match status" value="1"/>
</dbReference>
<feature type="transmembrane region" description="Helical" evidence="7">
    <location>
        <begin position="1075"/>
        <end position="1102"/>
    </location>
</feature>
<evidence type="ECO:0000259" key="8">
    <source>
        <dbReference type="Pfam" id="PF02687"/>
    </source>
</evidence>
<evidence type="ECO:0000313" key="9">
    <source>
        <dbReference type="EMBL" id="MEE4543127.1"/>
    </source>
</evidence>
<dbReference type="EMBL" id="JAZEWV010000009">
    <property type="protein sequence ID" value="MEE4543127.1"/>
    <property type="molecule type" value="Genomic_DNA"/>
</dbReference>
<protein>
    <submittedName>
        <fullName evidence="9">ABC transporter permease</fullName>
    </submittedName>
</protein>
<reference evidence="9 10" key="1">
    <citation type="submission" date="2023-12" db="EMBL/GenBank/DDBJ databases">
        <title>Streptomyces sp. V4-01.</title>
        <authorList>
            <person name="Somphong A."/>
            <person name="Phongsopitanun W."/>
        </authorList>
    </citation>
    <scope>NUCLEOTIDE SEQUENCE [LARGE SCALE GENOMIC DNA]</scope>
    <source>
        <strain evidence="9 10">V4-01</strain>
    </source>
</reference>
<evidence type="ECO:0000256" key="6">
    <source>
        <dbReference type="ARBA" id="ARBA00038076"/>
    </source>
</evidence>
<evidence type="ECO:0000256" key="1">
    <source>
        <dbReference type="ARBA" id="ARBA00004651"/>
    </source>
</evidence>
<dbReference type="RefSeq" id="WP_330795273.1">
    <property type="nucleotide sequence ID" value="NZ_JAZEWV010000009.1"/>
</dbReference>
<keyword evidence="4 7" id="KW-1133">Transmembrane helix</keyword>
<feature type="transmembrane region" description="Helical" evidence="7">
    <location>
        <begin position="1033"/>
        <end position="1055"/>
    </location>
</feature>
<evidence type="ECO:0000256" key="5">
    <source>
        <dbReference type="ARBA" id="ARBA00023136"/>
    </source>
</evidence>
<keyword evidence="3 7" id="KW-0812">Transmembrane</keyword>
<feature type="transmembrane region" description="Helical" evidence="7">
    <location>
        <begin position="382"/>
        <end position="405"/>
    </location>
</feature>
<name>A0ABU7PDF2_9ACTN</name>
<proteinExistence type="inferred from homology"/>